<accession>A0A0K9PJI1</accession>
<keyword evidence="5" id="KW-1185">Reference proteome</keyword>
<organism evidence="4 5">
    <name type="scientific">Zostera marina</name>
    <name type="common">Eelgrass</name>
    <dbReference type="NCBI Taxonomy" id="29655"/>
    <lineage>
        <taxon>Eukaryota</taxon>
        <taxon>Viridiplantae</taxon>
        <taxon>Streptophyta</taxon>
        <taxon>Embryophyta</taxon>
        <taxon>Tracheophyta</taxon>
        <taxon>Spermatophyta</taxon>
        <taxon>Magnoliopsida</taxon>
        <taxon>Liliopsida</taxon>
        <taxon>Zosteraceae</taxon>
        <taxon>Zostera</taxon>
    </lineage>
</organism>
<dbReference type="NCBIfam" id="TIGR00090">
    <property type="entry name" value="rsfS_iojap_ybeB"/>
    <property type="match status" value="1"/>
</dbReference>
<name>A0A0K9PJI1_ZOSMR</name>
<comment type="similarity">
    <text evidence="2">Belongs to the Iojap/RsfS family.</text>
</comment>
<dbReference type="Pfam" id="PF02410">
    <property type="entry name" value="RsfS"/>
    <property type="match status" value="1"/>
</dbReference>
<dbReference type="GO" id="GO:0043023">
    <property type="term" value="F:ribosomal large subunit binding"/>
    <property type="evidence" value="ECO:0000318"/>
    <property type="project" value="GO_Central"/>
</dbReference>
<dbReference type="GO" id="GO:0017148">
    <property type="term" value="P:negative regulation of translation"/>
    <property type="evidence" value="ECO:0000318"/>
    <property type="project" value="GO_Central"/>
</dbReference>
<comment type="caution">
    <text evidence="4">The sequence shown here is derived from an EMBL/GenBank/DDBJ whole genome shotgun (WGS) entry which is preliminary data.</text>
</comment>
<dbReference type="AlphaFoldDB" id="A0A0K9PJI1"/>
<dbReference type="Gene3D" id="3.30.460.10">
    <property type="entry name" value="Beta Polymerase, domain 2"/>
    <property type="match status" value="1"/>
</dbReference>
<dbReference type="OrthoDB" id="21330at2759"/>
<dbReference type="HAMAP" id="MF_01477">
    <property type="entry name" value="Iojap_RsfS"/>
    <property type="match status" value="1"/>
</dbReference>
<gene>
    <name evidence="4" type="ORF">ZOSMA_23G00660</name>
</gene>
<evidence type="ECO:0000256" key="1">
    <source>
        <dbReference type="ARBA" id="ARBA00004173"/>
    </source>
</evidence>
<comment type="subcellular location">
    <subcellularLocation>
        <location evidence="1">Mitochondrion</location>
    </subcellularLocation>
</comment>
<proteinExistence type="inferred from homology"/>
<dbReference type="GO" id="GO:0005739">
    <property type="term" value="C:mitochondrion"/>
    <property type="evidence" value="ECO:0007669"/>
    <property type="project" value="UniProtKB-SubCell"/>
</dbReference>
<dbReference type="GO" id="GO:0090071">
    <property type="term" value="P:negative regulation of ribosome biogenesis"/>
    <property type="evidence" value="ECO:0000318"/>
    <property type="project" value="GO_Central"/>
</dbReference>
<sequence length="161" mass="18447">MLSVMKSRLRAALSYRDFRFQHNPWRNLGIQRSVSTWLDPWRLELGEVEEILNDVKAGDVKVIPVQGLCQWTDFMVIATGRSAWHVRNIAQALIHKVKEKQKGNDHISIPSVEGYEGGKWIVVNSGNVTVHALDEKARLYYNLESLWTGKKVPKDPDLEIV</sequence>
<dbReference type="OMA" id="KTRRRDH"/>
<dbReference type="InterPro" id="IPR043519">
    <property type="entry name" value="NT_sf"/>
</dbReference>
<evidence type="ECO:0000256" key="3">
    <source>
        <dbReference type="ARBA" id="ARBA00023128"/>
    </source>
</evidence>
<dbReference type="PANTHER" id="PTHR21043">
    <property type="entry name" value="IOJAP SUPERFAMILY ORTHOLOG"/>
    <property type="match status" value="1"/>
</dbReference>
<dbReference type="PANTHER" id="PTHR21043:SF0">
    <property type="entry name" value="MITOCHONDRIAL ASSEMBLY OF RIBOSOMAL LARGE SUBUNIT PROTEIN 1"/>
    <property type="match status" value="1"/>
</dbReference>
<evidence type="ECO:0000256" key="2">
    <source>
        <dbReference type="ARBA" id="ARBA00010574"/>
    </source>
</evidence>
<protein>
    <submittedName>
        <fullName evidence="4">Iojap-like protein</fullName>
    </submittedName>
</protein>
<keyword evidence="3" id="KW-0496">Mitochondrion</keyword>
<evidence type="ECO:0000313" key="5">
    <source>
        <dbReference type="Proteomes" id="UP000036987"/>
    </source>
</evidence>
<evidence type="ECO:0000313" key="4">
    <source>
        <dbReference type="EMBL" id="KMZ68412.1"/>
    </source>
</evidence>
<dbReference type="STRING" id="29655.A0A0K9PJI1"/>
<reference evidence="5" key="1">
    <citation type="journal article" date="2016" name="Nature">
        <title>The genome of the seagrass Zostera marina reveals angiosperm adaptation to the sea.</title>
        <authorList>
            <person name="Olsen J.L."/>
            <person name="Rouze P."/>
            <person name="Verhelst B."/>
            <person name="Lin Y.-C."/>
            <person name="Bayer T."/>
            <person name="Collen J."/>
            <person name="Dattolo E."/>
            <person name="De Paoli E."/>
            <person name="Dittami S."/>
            <person name="Maumus F."/>
            <person name="Michel G."/>
            <person name="Kersting A."/>
            <person name="Lauritano C."/>
            <person name="Lohaus R."/>
            <person name="Toepel M."/>
            <person name="Tonon T."/>
            <person name="Vanneste K."/>
            <person name="Amirebrahimi M."/>
            <person name="Brakel J."/>
            <person name="Bostroem C."/>
            <person name="Chovatia M."/>
            <person name="Grimwood J."/>
            <person name="Jenkins J.W."/>
            <person name="Jueterbock A."/>
            <person name="Mraz A."/>
            <person name="Stam W.T."/>
            <person name="Tice H."/>
            <person name="Bornberg-Bauer E."/>
            <person name="Green P.J."/>
            <person name="Pearson G.A."/>
            <person name="Procaccini G."/>
            <person name="Duarte C.M."/>
            <person name="Schmutz J."/>
            <person name="Reusch T.B.H."/>
            <person name="Van de Peer Y."/>
        </authorList>
    </citation>
    <scope>NUCLEOTIDE SEQUENCE [LARGE SCALE GENOMIC DNA]</scope>
    <source>
        <strain evidence="5">cv. Finnish</strain>
    </source>
</reference>
<dbReference type="SUPFAM" id="SSF81301">
    <property type="entry name" value="Nucleotidyltransferase"/>
    <property type="match status" value="1"/>
</dbReference>
<dbReference type="Proteomes" id="UP000036987">
    <property type="component" value="Unassembled WGS sequence"/>
</dbReference>
<dbReference type="FunFam" id="3.30.460.10:FF:000018">
    <property type="entry name" value="Mitochondrial assembly of ribosomal large subunit 1"/>
    <property type="match status" value="1"/>
</dbReference>
<dbReference type="InterPro" id="IPR004394">
    <property type="entry name" value="Iojap/RsfS/C7orf30"/>
</dbReference>
<dbReference type="EMBL" id="LFYR01000839">
    <property type="protein sequence ID" value="KMZ68412.1"/>
    <property type="molecule type" value="Genomic_DNA"/>
</dbReference>